<dbReference type="InterPro" id="IPR052529">
    <property type="entry name" value="Bact_Transport_Assoc"/>
</dbReference>
<evidence type="ECO:0000313" key="3">
    <source>
        <dbReference type="EMBL" id="MBB4797133.1"/>
    </source>
</evidence>
<dbReference type="Proteomes" id="UP000539957">
    <property type="component" value="Unassembled WGS sequence"/>
</dbReference>
<proteinExistence type="predicted"/>
<keyword evidence="1" id="KW-1133">Transmembrane helix</keyword>
<feature type="transmembrane region" description="Helical" evidence="1">
    <location>
        <begin position="295"/>
        <end position="314"/>
    </location>
</feature>
<dbReference type="Pfam" id="PF04235">
    <property type="entry name" value="DUF418"/>
    <property type="match status" value="1"/>
</dbReference>
<protein>
    <recommendedName>
        <fullName evidence="2">DUF418 domain-containing protein</fullName>
    </recommendedName>
</protein>
<feature type="domain" description="DUF418" evidence="2">
    <location>
        <begin position="243"/>
        <end position="402"/>
    </location>
</feature>
<organism evidence="3 4">
    <name type="scientific">Brevundimonas bullata</name>
    <dbReference type="NCBI Taxonomy" id="13160"/>
    <lineage>
        <taxon>Bacteria</taxon>
        <taxon>Pseudomonadati</taxon>
        <taxon>Pseudomonadota</taxon>
        <taxon>Alphaproteobacteria</taxon>
        <taxon>Caulobacterales</taxon>
        <taxon>Caulobacteraceae</taxon>
        <taxon>Brevundimonas</taxon>
    </lineage>
</organism>
<feature type="transmembrane region" description="Helical" evidence="1">
    <location>
        <begin position="334"/>
        <end position="352"/>
    </location>
</feature>
<keyword evidence="4" id="KW-1185">Reference proteome</keyword>
<feature type="transmembrane region" description="Helical" evidence="1">
    <location>
        <begin position="186"/>
        <end position="206"/>
    </location>
</feature>
<feature type="transmembrane region" description="Helical" evidence="1">
    <location>
        <begin position="226"/>
        <end position="244"/>
    </location>
</feature>
<dbReference type="RefSeq" id="WP_184267377.1">
    <property type="nucleotide sequence ID" value="NZ_JACHKY010000001.1"/>
</dbReference>
<keyword evidence="1" id="KW-0472">Membrane</keyword>
<feature type="transmembrane region" description="Helical" evidence="1">
    <location>
        <begin position="25"/>
        <end position="46"/>
    </location>
</feature>
<dbReference type="InterPro" id="IPR007349">
    <property type="entry name" value="DUF418"/>
</dbReference>
<comment type="caution">
    <text evidence="3">The sequence shown here is derived from an EMBL/GenBank/DDBJ whole genome shotgun (WGS) entry which is preliminary data.</text>
</comment>
<dbReference type="PANTHER" id="PTHR30590">
    <property type="entry name" value="INNER MEMBRANE PROTEIN"/>
    <property type="match status" value="1"/>
</dbReference>
<evidence type="ECO:0000259" key="2">
    <source>
        <dbReference type="Pfam" id="PF04235"/>
    </source>
</evidence>
<feature type="transmembrane region" description="Helical" evidence="1">
    <location>
        <begin position="364"/>
        <end position="384"/>
    </location>
</feature>
<gene>
    <name evidence="3" type="ORF">HNP32_000847</name>
</gene>
<accession>A0A7W7N297</accession>
<dbReference type="EMBL" id="JACHKY010000001">
    <property type="protein sequence ID" value="MBB4797133.1"/>
    <property type="molecule type" value="Genomic_DNA"/>
</dbReference>
<feature type="transmembrane region" description="Helical" evidence="1">
    <location>
        <begin position="256"/>
        <end position="275"/>
    </location>
</feature>
<dbReference type="PANTHER" id="PTHR30590:SF2">
    <property type="entry name" value="INNER MEMBRANE PROTEIN"/>
    <property type="match status" value="1"/>
</dbReference>
<name>A0A7W7N297_9CAUL</name>
<feature type="transmembrane region" description="Helical" evidence="1">
    <location>
        <begin position="113"/>
        <end position="135"/>
    </location>
</feature>
<keyword evidence="1" id="KW-0812">Transmembrane</keyword>
<feature type="transmembrane region" description="Helical" evidence="1">
    <location>
        <begin position="151"/>
        <end position="174"/>
    </location>
</feature>
<reference evidence="3 4" key="1">
    <citation type="submission" date="2020-08" db="EMBL/GenBank/DDBJ databases">
        <title>Functional genomics of gut bacteria from endangered species of beetles.</title>
        <authorList>
            <person name="Carlos-Shanley C."/>
        </authorList>
    </citation>
    <scope>NUCLEOTIDE SEQUENCE [LARGE SCALE GENOMIC DNA]</scope>
    <source>
        <strain evidence="3 4">S00123</strain>
    </source>
</reference>
<evidence type="ECO:0000256" key="1">
    <source>
        <dbReference type="SAM" id="Phobius"/>
    </source>
</evidence>
<evidence type="ECO:0000313" key="4">
    <source>
        <dbReference type="Proteomes" id="UP000539957"/>
    </source>
</evidence>
<sequence>MTDQTILAEGPQPVAAGARIQTLDVLRGVAVLGILAVNAAAFALPMNATMAPEQSPFPLSGSSATAYWLVEVFFRQKFVTLFSMLFGVSIFLVGGERKDAARGRVLRRRLMWLALFGVIHGAAFWYGDILLLYAWSGLFVMLMRSMPARPLILFGIAATLALATMQAVTMWLTVNGPAELVEAMNNDSMALADGAVAASIAAYRSGWPAALIENLKAWGILQSASLFGYVFATVPLMMLGLGLFKAGFFHARLPNRVYVALIAVGAAVLTLLGLLEWREVMAGPGVEATHGWAEVVASYPIFIALAYASGLILLTSRGVGWVRRIFAPVGQMAFTNYLTQTLIMTTLFYMPWGPRLMGQVDYPGQWAIVVAVWALQLIWSPLWLSRFHMGPLEWLWRRLSYGHDLPLRRAA</sequence>
<feature type="transmembrane region" description="Helical" evidence="1">
    <location>
        <begin position="66"/>
        <end position="93"/>
    </location>
</feature>
<dbReference type="AlphaFoldDB" id="A0A7W7N297"/>